<name>F4L3N1_HALH1</name>
<reference key="2">
    <citation type="submission" date="2011-04" db="EMBL/GenBank/DDBJ databases">
        <title>Complete sequence of chromosome of Haliscomenobacter hydrossis DSM 1100.</title>
        <authorList>
            <consortium name="US DOE Joint Genome Institute (JGI-PGF)"/>
            <person name="Lucas S."/>
            <person name="Han J."/>
            <person name="Lapidus A."/>
            <person name="Bruce D."/>
            <person name="Goodwin L."/>
            <person name="Pitluck S."/>
            <person name="Peters L."/>
            <person name="Kyrpides N."/>
            <person name="Mavromatis K."/>
            <person name="Ivanova N."/>
            <person name="Ovchinnikova G."/>
            <person name="Pagani I."/>
            <person name="Daligault H."/>
            <person name="Detter J.C."/>
            <person name="Han C."/>
            <person name="Land M."/>
            <person name="Hauser L."/>
            <person name="Markowitz V."/>
            <person name="Cheng J.-F."/>
            <person name="Hugenholtz P."/>
            <person name="Woyke T."/>
            <person name="Wu D."/>
            <person name="Verbarg S."/>
            <person name="Frueling A."/>
            <person name="Brambilla E."/>
            <person name="Klenk H.-P."/>
            <person name="Eisen J.A."/>
        </authorList>
    </citation>
    <scope>NUCLEOTIDE SEQUENCE</scope>
    <source>
        <strain>DSM 1100</strain>
    </source>
</reference>
<sequence>MRLHKIARFPKMMLWAFWMEGIETRQMVKTFVRQGRGKIIKSSSKQGPTPEELKQARDQLKDLPKFLPFFMCIVVPLPGVTEGYVVLAVTLESWLGHRVSLLPSQIRSVFKKLKEEDEVVIEVVEESIDIEVELLQELQKDQGRLN</sequence>
<keyword evidence="2" id="KW-1185">Reference proteome</keyword>
<dbReference type="OrthoDB" id="1421172at2"/>
<evidence type="ECO:0000313" key="1">
    <source>
        <dbReference type="EMBL" id="AEE53981.1"/>
    </source>
</evidence>
<accession>F4L3N1</accession>
<protein>
    <submittedName>
        <fullName evidence="1">Uncharacterized protein</fullName>
    </submittedName>
</protein>
<gene>
    <name evidence="1" type="ordered locus">Halhy_6159</name>
</gene>
<organism evidence="1 2">
    <name type="scientific">Haliscomenobacter hydrossis (strain ATCC 27775 / DSM 1100 / LMG 10767 / O)</name>
    <dbReference type="NCBI Taxonomy" id="760192"/>
    <lineage>
        <taxon>Bacteria</taxon>
        <taxon>Pseudomonadati</taxon>
        <taxon>Bacteroidota</taxon>
        <taxon>Saprospiria</taxon>
        <taxon>Saprospirales</taxon>
        <taxon>Haliscomenobacteraceae</taxon>
        <taxon>Haliscomenobacter</taxon>
    </lineage>
</organism>
<dbReference type="EMBL" id="CP002691">
    <property type="protein sequence ID" value="AEE53981.1"/>
    <property type="molecule type" value="Genomic_DNA"/>
</dbReference>
<dbReference type="KEGG" id="hhy:Halhy_6159"/>
<dbReference type="HOGENOM" id="CLU_1774819_0_0_10"/>
<dbReference type="AlphaFoldDB" id="F4L3N1"/>
<dbReference type="RefSeq" id="WP_013768503.1">
    <property type="nucleotide sequence ID" value="NC_015510.1"/>
</dbReference>
<evidence type="ECO:0000313" key="2">
    <source>
        <dbReference type="Proteomes" id="UP000008461"/>
    </source>
</evidence>
<dbReference type="Proteomes" id="UP000008461">
    <property type="component" value="Chromosome"/>
</dbReference>
<reference evidence="1 2" key="1">
    <citation type="journal article" date="2011" name="Stand. Genomic Sci.">
        <title>Complete genome sequence of Haliscomenobacter hydrossis type strain (O).</title>
        <authorList>
            <consortium name="US DOE Joint Genome Institute (JGI-PGF)"/>
            <person name="Daligault H."/>
            <person name="Lapidus A."/>
            <person name="Zeytun A."/>
            <person name="Nolan M."/>
            <person name="Lucas S."/>
            <person name="Del Rio T.G."/>
            <person name="Tice H."/>
            <person name="Cheng J.F."/>
            <person name="Tapia R."/>
            <person name="Han C."/>
            <person name="Goodwin L."/>
            <person name="Pitluck S."/>
            <person name="Liolios K."/>
            <person name="Pagani I."/>
            <person name="Ivanova N."/>
            <person name="Huntemann M."/>
            <person name="Mavromatis K."/>
            <person name="Mikhailova N."/>
            <person name="Pati A."/>
            <person name="Chen A."/>
            <person name="Palaniappan K."/>
            <person name="Land M."/>
            <person name="Hauser L."/>
            <person name="Brambilla E.M."/>
            <person name="Rohde M."/>
            <person name="Verbarg S."/>
            <person name="Goker M."/>
            <person name="Bristow J."/>
            <person name="Eisen J.A."/>
            <person name="Markowitz V."/>
            <person name="Hugenholtz P."/>
            <person name="Kyrpides N.C."/>
            <person name="Klenk H.P."/>
            <person name="Woyke T."/>
        </authorList>
    </citation>
    <scope>NUCLEOTIDE SEQUENCE [LARGE SCALE GENOMIC DNA]</scope>
    <source>
        <strain evidence="2">ATCC 27775 / DSM 1100 / LMG 10767 / O</strain>
    </source>
</reference>
<proteinExistence type="predicted"/>